<evidence type="ECO:0000313" key="1">
    <source>
        <dbReference type="EMBL" id="KAG1275331.1"/>
    </source>
</evidence>
<dbReference type="SUPFAM" id="SSF53335">
    <property type="entry name" value="S-adenosyl-L-methionine-dependent methyltransferases"/>
    <property type="match status" value="1"/>
</dbReference>
<evidence type="ECO:0008006" key="3">
    <source>
        <dbReference type="Google" id="ProtNLM"/>
    </source>
</evidence>
<dbReference type="AlphaFoldDB" id="A0A9P6WSK3"/>
<keyword evidence="2" id="KW-1185">Reference proteome</keyword>
<dbReference type="InterPro" id="IPR029063">
    <property type="entry name" value="SAM-dependent_MTases_sf"/>
</dbReference>
<evidence type="ECO:0000313" key="2">
    <source>
        <dbReference type="Proteomes" id="UP000716291"/>
    </source>
</evidence>
<dbReference type="OrthoDB" id="2013972at2759"/>
<comment type="caution">
    <text evidence="1">The sequence shown here is derived from an EMBL/GenBank/DDBJ whole genome shotgun (WGS) entry which is preliminary data.</text>
</comment>
<organism evidence="1 2">
    <name type="scientific">Rhizopus oryzae</name>
    <name type="common">Mucormycosis agent</name>
    <name type="synonym">Rhizopus arrhizus var. delemar</name>
    <dbReference type="NCBI Taxonomy" id="64495"/>
    <lineage>
        <taxon>Eukaryota</taxon>
        <taxon>Fungi</taxon>
        <taxon>Fungi incertae sedis</taxon>
        <taxon>Mucoromycota</taxon>
        <taxon>Mucoromycotina</taxon>
        <taxon>Mucoromycetes</taxon>
        <taxon>Mucorales</taxon>
        <taxon>Mucorineae</taxon>
        <taxon>Rhizopodaceae</taxon>
        <taxon>Rhizopus</taxon>
    </lineage>
</organism>
<proteinExistence type="predicted"/>
<gene>
    <name evidence="1" type="ORF">G6F64_014920</name>
</gene>
<name>A0A9P6WSK3_RHIOR</name>
<dbReference type="EMBL" id="JAANQT010010232">
    <property type="protein sequence ID" value="KAG1275331.1"/>
    <property type="molecule type" value="Genomic_DNA"/>
</dbReference>
<protein>
    <recommendedName>
        <fullName evidence="3">Methyltransferase domain-containing protein</fullName>
    </recommendedName>
</protein>
<accession>A0A9P6WSK3</accession>
<dbReference type="Gene3D" id="3.40.50.150">
    <property type="entry name" value="Vaccinia Virus protein VP39"/>
    <property type="match status" value="1"/>
</dbReference>
<dbReference type="Proteomes" id="UP000716291">
    <property type="component" value="Unassembled WGS sequence"/>
</dbReference>
<reference evidence="1" key="1">
    <citation type="journal article" date="2020" name="Microb. Genom.">
        <title>Genetic diversity of clinical and environmental Mucorales isolates obtained from an investigation of mucormycosis cases among solid organ transplant recipients.</title>
        <authorList>
            <person name="Nguyen M.H."/>
            <person name="Kaul D."/>
            <person name="Muto C."/>
            <person name="Cheng S.J."/>
            <person name="Richter R.A."/>
            <person name="Bruno V.M."/>
            <person name="Liu G."/>
            <person name="Beyhan S."/>
            <person name="Sundermann A.J."/>
            <person name="Mounaud S."/>
            <person name="Pasculle A.W."/>
            <person name="Nierman W.C."/>
            <person name="Driscoll E."/>
            <person name="Cumbie R."/>
            <person name="Clancy C.J."/>
            <person name="Dupont C.L."/>
        </authorList>
    </citation>
    <scope>NUCLEOTIDE SEQUENCE</scope>
    <source>
        <strain evidence="1">GL11</strain>
    </source>
</reference>
<sequence length="71" mass="7841">MGSNLETSLYLNEHLSVYRNLLNSVRKALDFEKGVSVLDIGCGSGIWIKVSANYPTFDFKVNIASHTGHDP</sequence>